<dbReference type="AlphaFoldDB" id="A0A3Q1FNX7"/>
<reference evidence="2" key="2">
    <citation type="submission" date="2025-09" db="UniProtKB">
        <authorList>
            <consortium name="Ensembl"/>
        </authorList>
    </citation>
    <scope>IDENTIFICATION</scope>
</reference>
<dbReference type="Proteomes" id="UP000257200">
    <property type="component" value="Unplaced"/>
</dbReference>
<reference evidence="2" key="1">
    <citation type="submission" date="2025-08" db="UniProtKB">
        <authorList>
            <consortium name="Ensembl"/>
        </authorList>
    </citation>
    <scope>IDENTIFICATION</scope>
</reference>
<dbReference type="SUPFAM" id="SSF46966">
    <property type="entry name" value="Spectrin repeat"/>
    <property type="match status" value="1"/>
</dbReference>
<keyword evidence="3" id="KW-1185">Reference proteome</keyword>
<dbReference type="GeneTree" id="ENSGT00940000174800"/>
<dbReference type="Ensembl" id="ENSAPOT00000034007.1">
    <property type="protein sequence ID" value="ENSAPOP00000017357.1"/>
    <property type="gene ID" value="ENSAPOG00000020529.1"/>
</dbReference>
<dbReference type="GO" id="GO:0034993">
    <property type="term" value="C:meiotic nuclear membrane microtubule tethering complex"/>
    <property type="evidence" value="ECO:0007669"/>
    <property type="project" value="InterPro"/>
</dbReference>
<dbReference type="Gene3D" id="1.20.58.60">
    <property type="match status" value="1"/>
</dbReference>
<feature type="region of interest" description="Disordered" evidence="1">
    <location>
        <begin position="1"/>
        <end position="30"/>
    </location>
</feature>
<dbReference type="InterPro" id="IPR030268">
    <property type="entry name" value="SYNE4"/>
</dbReference>
<evidence type="ECO:0000313" key="3">
    <source>
        <dbReference type="Proteomes" id="UP000257200"/>
    </source>
</evidence>
<dbReference type="InParanoid" id="A0A3Q1FNX7"/>
<accession>A0A3Q1FNX7</accession>
<dbReference type="STRING" id="80966.ENSAPOP00000017357"/>
<organism evidence="2 3">
    <name type="scientific">Acanthochromis polyacanthus</name>
    <name type="common">spiny chromis</name>
    <dbReference type="NCBI Taxonomy" id="80966"/>
    <lineage>
        <taxon>Eukaryota</taxon>
        <taxon>Metazoa</taxon>
        <taxon>Chordata</taxon>
        <taxon>Craniata</taxon>
        <taxon>Vertebrata</taxon>
        <taxon>Euteleostomi</taxon>
        <taxon>Actinopterygii</taxon>
        <taxon>Neopterygii</taxon>
        <taxon>Teleostei</taxon>
        <taxon>Neoteleostei</taxon>
        <taxon>Acanthomorphata</taxon>
        <taxon>Ovalentaria</taxon>
        <taxon>Pomacentridae</taxon>
        <taxon>Acanthochromis</taxon>
    </lineage>
</organism>
<name>A0A3Q1FNX7_9TELE</name>
<dbReference type="PANTHER" id="PTHR21640">
    <property type="match status" value="1"/>
</dbReference>
<protein>
    <submittedName>
        <fullName evidence="2">Uncharacterized protein</fullName>
    </submittedName>
</protein>
<proteinExistence type="predicted"/>
<evidence type="ECO:0000313" key="2">
    <source>
        <dbReference type="Ensembl" id="ENSAPOP00000017357.1"/>
    </source>
</evidence>
<dbReference type="PANTHER" id="PTHR21640:SF1">
    <property type="entry name" value="NESPRIN-4"/>
    <property type="match status" value="1"/>
</dbReference>
<sequence length="219" mass="24902">MMSGVALPSSDRHGDGDPAPEGSDAPSGDEVTEMELLLDSSQHHWGFSALEVNWEEAGLEEDNWSPDGYLEEHGGLDRKWLLWHDFMKEHAHLDAWLRLAEQAVASPSPAHFTYTTAKEELRRFERLRSEAGSRLVQLDSLTRSNRTLTRMFDGVMRTRLLSSAGECGRRWDDVNQKLESITAGLKVLKTAGFQPIFRISLKILDLFVLNFHNYRQSTF</sequence>
<evidence type="ECO:0000256" key="1">
    <source>
        <dbReference type="SAM" id="MobiDB-lite"/>
    </source>
</evidence>